<dbReference type="GO" id="GO:0005737">
    <property type="term" value="C:cytoplasm"/>
    <property type="evidence" value="ECO:0007669"/>
    <property type="project" value="UniProtKB-ARBA"/>
</dbReference>
<dbReference type="Pfam" id="PF00643">
    <property type="entry name" value="zf-B_box"/>
    <property type="match status" value="1"/>
</dbReference>
<sequence length="488" mass="54552">MAVPRPRESLYLIYPTHTVRVETGGRKSKEQAHPLYSESECELGIHQSGVMSAMTSRPSAQSVTKTKQPRADVDMASAGSRADEQAFKCSICLSVFEKPVSLPCGHNFCLECITNYWGFSNPHVQCPVCRRMFATRPMLHVNTLIAEMTEKTKGTVPEESPGTVKQAGTVVLCSVCTGAKVKALKSCLQCVTSYCETHLEPHETVSTLKKHKLINPVKNLAHKICNIHGGYLELFCFADQEFVCEACRNRDHKTHKLVTLEEAVQMIKTQLEKEKMQEALAKMETTVMTGVRMLCDPDLKEKQRHAVDVTLDPDTANPYLKVSADGKQVTHGAKNRNLSDTPGRFDQVFNVLAKDGFSSGMFYYEVQVKDKTHWILGVVNQSINRKGDLQLSPKIGYWTICLKKGLQYTVNTSPATNLDVRKKVHRVGVFMDYKEGQVSFYDVDARVNIFSFSGCNFTEQLFPFFSPCPNDGIKNSAPLIISPVKYNS</sequence>
<dbReference type="PRINTS" id="PR01407">
    <property type="entry name" value="BUTYPHLNCDUF"/>
</dbReference>
<gene>
    <name evidence="11" type="ORF">F2P81_008093</name>
</gene>
<evidence type="ECO:0008006" key="13">
    <source>
        <dbReference type="Google" id="ProtNLM"/>
    </source>
</evidence>
<evidence type="ECO:0000256" key="3">
    <source>
        <dbReference type="ARBA" id="ARBA00022771"/>
    </source>
</evidence>
<dbReference type="Pfam" id="PF13445">
    <property type="entry name" value="zf-RING_UBOX"/>
    <property type="match status" value="1"/>
</dbReference>
<dbReference type="SMART" id="SM00184">
    <property type="entry name" value="RING"/>
    <property type="match status" value="1"/>
</dbReference>
<evidence type="ECO:0000256" key="5">
    <source>
        <dbReference type="ARBA" id="ARBA00022859"/>
    </source>
</evidence>
<dbReference type="AlphaFoldDB" id="A0A6A4T6C5"/>
<dbReference type="PANTHER" id="PTHR25465:SF32">
    <property type="entry name" value="BLOODTHIRSTY-RELATED GENE FAMILY, MEMBER 16 ISOFORM X1-RELATED"/>
    <property type="match status" value="1"/>
</dbReference>
<keyword evidence="1" id="KW-0399">Innate immunity</keyword>
<evidence type="ECO:0000256" key="6">
    <source>
        <dbReference type="PROSITE-ProRule" id="PRU00024"/>
    </source>
</evidence>
<evidence type="ECO:0000256" key="4">
    <source>
        <dbReference type="ARBA" id="ARBA00022833"/>
    </source>
</evidence>
<comment type="caution">
    <text evidence="11">The sequence shown here is derived from an EMBL/GenBank/DDBJ whole genome shotgun (WGS) entry which is preliminary data.</text>
</comment>
<dbReference type="Gene3D" id="4.10.830.40">
    <property type="match status" value="1"/>
</dbReference>
<dbReference type="InterPro" id="IPR051051">
    <property type="entry name" value="E3_ubiq-ligase_TRIM/RNF"/>
</dbReference>
<dbReference type="InterPro" id="IPR003877">
    <property type="entry name" value="SPRY_dom"/>
</dbReference>
<keyword evidence="2" id="KW-0479">Metal-binding</keyword>
<dbReference type="InterPro" id="IPR017907">
    <property type="entry name" value="Znf_RING_CS"/>
</dbReference>
<dbReference type="InterPro" id="IPR006574">
    <property type="entry name" value="PRY"/>
</dbReference>
<dbReference type="InterPro" id="IPR013320">
    <property type="entry name" value="ConA-like_dom_sf"/>
</dbReference>
<dbReference type="InterPro" id="IPR013083">
    <property type="entry name" value="Znf_RING/FYVE/PHD"/>
</dbReference>
<protein>
    <recommendedName>
        <fullName evidence="13">E3 ubiquitin-protein ligase TRIM39-like</fullName>
    </recommendedName>
</protein>
<dbReference type="CDD" id="cd13733">
    <property type="entry name" value="SPRY_PRY_C-I_1"/>
    <property type="match status" value="1"/>
</dbReference>
<dbReference type="InterPro" id="IPR003879">
    <property type="entry name" value="Butyrophylin_SPRY"/>
</dbReference>
<evidence type="ECO:0000313" key="12">
    <source>
        <dbReference type="Proteomes" id="UP000438429"/>
    </source>
</evidence>
<dbReference type="SMART" id="SM00449">
    <property type="entry name" value="SPRY"/>
    <property type="match status" value="1"/>
</dbReference>
<dbReference type="InterPro" id="IPR000315">
    <property type="entry name" value="Znf_B-box"/>
</dbReference>
<feature type="domain" description="B box-type" evidence="9">
    <location>
        <begin position="220"/>
        <end position="260"/>
    </location>
</feature>
<feature type="domain" description="RING-type" evidence="8">
    <location>
        <begin position="89"/>
        <end position="130"/>
    </location>
</feature>
<evidence type="ECO:0000259" key="8">
    <source>
        <dbReference type="PROSITE" id="PS50089"/>
    </source>
</evidence>
<dbReference type="Pfam" id="PF13765">
    <property type="entry name" value="PRY"/>
    <property type="match status" value="1"/>
</dbReference>
<feature type="domain" description="B30.2/SPRY" evidence="10">
    <location>
        <begin position="289"/>
        <end position="486"/>
    </location>
</feature>
<keyword evidence="4" id="KW-0862">Zinc</keyword>
<dbReference type="GO" id="GO:0008270">
    <property type="term" value="F:zinc ion binding"/>
    <property type="evidence" value="ECO:0007669"/>
    <property type="project" value="UniProtKB-KW"/>
</dbReference>
<evidence type="ECO:0000256" key="7">
    <source>
        <dbReference type="SAM" id="Coils"/>
    </source>
</evidence>
<dbReference type="InterPro" id="IPR027370">
    <property type="entry name" value="Znf-RING_euk"/>
</dbReference>
<keyword evidence="5" id="KW-0391">Immunity</keyword>
<evidence type="ECO:0000259" key="9">
    <source>
        <dbReference type="PROSITE" id="PS50119"/>
    </source>
</evidence>
<dbReference type="Gene3D" id="3.30.160.60">
    <property type="entry name" value="Classic Zinc Finger"/>
    <property type="match status" value="1"/>
</dbReference>
<dbReference type="PROSITE" id="PS00518">
    <property type="entry name" value="ZF_RING_1"/>
    <property type="match status" value="1"/>
</dbReference>
<dbReference type="Gene3D" id="3.30.40.10">
    <property type="entry name" value="Zinc/RING finger domain, C3HC4 (zinc finger)"/>
    <property type="match status" value="1"/>
</dbReference>
<evidence type="ECO:0000256" key="2">
    <source>
        <dbReference type="ARBA" id="ARBA00022723"/>
    </source>
</evidence>
<accession>A0A6A4T6C5</accession>
<dbReference type="InterPro" id="IPR001841">
    <property type="entry name" value="Znf_RING"/>
</dbReference>
<dbReference type="Proteomes" id="UP000438429">
    <property type="component" value="Unassembled WGS sequence"/>
</dbReference>
<dbReference type="SUPFAM" id="SSF57850">
    <property type="entry name" value="RING/U-box"/>
    <property type="match status" value="1"/>
</dbReference>
<dbReference type="GO" id="GO:0045087">
    <property type="term" value="P:innate immune response"/>
    <property type="evidence" value="ECO:0007669"/>
    <property type="project" value="UniProtKB-KW"/>
</dbReference>
<dbReference type="PANTHER" id="PTHR25465">
    <property type="entry name" value="B-BOX DOMAIN CONTAINING"/>
    <property type="match status" value="1"/>
</dbReference>
<dbReference type="InterPro" id="IPR043136">
    <property type="entry name" value="B30.2/SPRY_sf"/>
</dbReference>
<keyword evidence="3 6" id="KW-0863">Zinc-finger</keyword>
<keyword evidence="7" id="KW-0175">Coiled coil</keyword>
<dbReference type="CDD" id="cd19769">
    <property type="entry name" value="Bbox2_TRIM16-like"/>
    <property type="match status" value="1"/>
</dbReference>
<evidence type="ECO:0000256" key="1">
    <source>
        <dbReference type="ARBA" id="ARBA00022588"/>
    </source>
</evidence>
<evidence type="ECO:0000259" key="10">
    <source>
        <dbReference type="PROSITE" id="PS50188"/>
    </source>
</evidence>
<dbReference type="PROSITE" id="PS50119">
    <property type="entry name" value="ZF_BBOX"/>
    <property type="match status" value="1"/>
</dbReference>
<evidence type="ECO:0000313" key="11">
    <source>
        <dbReference type="EMBL" id="KAF0039858.1"/>
    </source>
</evidence>
<dbReference type="FunFam" id="2.60.120.920:FF:000004">
    <property type="entry name" value="Butyrophilin subfamily 1 member A1"/>
    <property type="match status" value="1"/>
</dbReference>
<feature type="coiled-coil region" evidence="7">
    <location>
        <begin position="257"/>
        <end position="286"/>
    </location>
</feature>
<dbReference type="InterPro" id="IPR001870">
    <property type="entry name" value="B30.2/SPRY"/>
</dbReference>
<dbReference type="Pfam" id="PF00622">
    <property type="entry name" value="SPRY"/>
    <property type="match status" value="1"/>
</dbReference>
<dbReference type="PROSITE" id="PS50188">
    <property type="entry name" value="B302_SPRY"/>
    <property type="match status" value="1"/>
</dbReference>
<proteinExistence type="predicted"/>
<dbReference type="SUPFAM" id="SSF49899">
    <property type="entry name" value="Concanavalin A-like lectins/glucanases"/>
    <property type="match status" value="1"/>
</dbReference>
<dbReference type="Gene3D" id="2.60.120.920">
    <property type="match status" value="1"/>
</dbReference>
<organism evidence="11 12">
    <name type="scientific">Scophthalmus maximus</name>
    <name type="common">Turbot</name>
    <name type="synonym">Psetta maxima</name>
    <dbReference type="NCBI Taxonomy" id="52904"/>
    <lineage>
        <taxon>Eukaryota</taxon>
        <taxon>Metazoa</taxon>
        <taxon>Chordata</taxon>
        <taxon>Craniata</taxon>
        <taxon>Vertebrata</taxon>
        <taxon>Euteleostomi</taxon>
        <taxon>Actinopterygii</taxon>
        <taxon>Neopterygii</taxon>
        <taxon>Teleostei</taxon>
        <taxon>Neoteleostei</taxon>
        <taxon>Acanthomorphata</taxon>
        <taxon>Carangaria</taxon>
        <taxon>Pleuronectiformes</taxon>
        <taxon>Pleuronectoidei</taxon>
        <taxon>Scophthalmidae</taxon>
        <taxon>Scophthalmus</taxon>
    </lineage>
</organism>
<dbReference type="SMART" id="SM00336">
    <property type="entry name" value="BBOX"/>
    <property type="match status" value="1"/>
</dbReference>
<dbReference type="EMBL" id="VEVO01000007">
    <property type="protein sequence ID" value="KAF0039858.1"/>
    <property type="molecule type" value="Genomic_DNA"/>
</dbReference>
<name>A0A6A4T6C5_SCOMX</name>
<dbReference type="PROSITE" id="PS50089">
    <property type="entry name" value="ZF_RING_2"/>
    <property type="match status" value="1"/>
</dbReference>
<reference evidence="11 12" key="1">
    <citation type="submission" date="2019-06" db="EMBL/GenBank/DDBJ databases">
        <title>Draft genomes of female and male turbot (Scophthalmus maximus).</title>
        <authorList>
            <person name="Xu H."/>
            <person name="Xu X.-W."/>
            <person name="Shao C."/>
            <person name="Chen S."/>
        </authorList>
    </citation>
    <scope>NUCLEOTIDE SEQUENCE [LARGE SCALE GENOMIC DNA]</scope>
    <source>
        <strain evidence="11">Ysfricsl-2016a</strain>
        <tissue evidence="11">Blood</tissue>
    </source>
</reference>
<dbReference type="SUPFAM" id="SSF57845">
    <property type="entry name" value="B-box zinc-binding domain"/>
    <property type="match status" value="1"/>
</dbReference>
<dbReference type="SMART" id="SM00589">
    <property type="entry name" value="PRY"/>
    <property type="match status" value="1"/>
</dbReference>